<keyword evidence="2" id="KW-0489">Methyltransferase</keyword>
<dbReference type="InterPro" id="IPR015985">
    <property type="entry name" value="TehB-like_dom"/>
</dbReference>
<keyword evidence="2" id="KW-0808">Transferase</keyword>
<dbReference type="GO" id="GO:0032259">
    <property type="term" value="P:methylation"/>
    <property type="evidence" value="ECO:0007669"/>
    <property type="project" value="UniProtKB-KW"/>
</dbReference>
<accession>A0A831YEE2</accession>
<dbReference type="InterPro" id="IPR029063">
    <property type="entry name" value="SAM-dependent_MTases_sf"/>
</dbReference>
<gene>
    <name evidence="2" type="ORF">ENO34_04205</name>
</gene>
<feature type="domain" description="Tellurite resistance methyltransferase TehB-like" evidence="1">
    <location>
        <begin position="18"/>
        <end position="114"/>
    </location>
</feature>
<protein>
    <submittedName>
        <fullName evidence="2">Class I SAM-dependent methyltransferase</fullName>
    </submittedName>
</protein>
<reference evidence="2" key="1">
    <citation type="journal article" date="2020" name="mSystems">
        <title>Genome- and Community-Level Interaction Insights into Carbon Utilization and Element Cycling Functions of Hydrothermarchaeota in Hydrothermal Sediment.</title>
        <authorList>
            <person name="Zhou Z."/>
            <person name="Liu Y."/>
            <person name="Xu W."/>
            <person name="Pan J."/>
            <person name="Luo Z.H."/>
            <person name="Li M."/>
        </authorList>
    </citation>
    <scope>NUCLEOTIDE SEQUENCE [LARGE SCALE GENOMIC DNA]</scope>
    <source>
        <strain evidence="2">SpSt-1257</strain>
    </source>
</reference>
<dbReference type="AlphaFoldDB" id="A0A831YEE2"/>
<dbReference type="EMBL" id="DSFC01000242">
    <property type="protein sequence ID" value="HEV09585.1"/>
    <property type="molecule type" value="Genomic_DNA"/>
</dbReference>
<name>A0A831YEE2_9AQUI</name>
<dbReference type="SUPFAM" id="SSF53335">
    <property type="entry name" value="S-adenosyl-L-methionine-dependent methyltransferases"/>
    <property type="match status" value="1"/>
</dbReference>
<comment type="caution">
    <text evidence="2">The sequence shown here is derived from an EMBL/GenBank/DDBJ whole genome shotgun (WGS) entry which is preliminary data.</text>
</comment>
<dbReference type="CDD" id="cd02440">
    <property type="entry name" value="AdoMet_MTases"/>
    <property type="match status" value="1"/>
</dbReference>
<dbReference type="GO" id="GO:0008168">
    <property type="term" value="F:methyltransferase activity"/>
    <property type="evidence" value="ECO:0007669"/>
    <property type="project" value="UniProtKB-KW"/>
</dbReference>
<dbReference type="Pfam" id="PF03848">
    <property type="entry name" value="TehB"/>
    <property type="match status" value="1"/>
</dbReference>
<sequence>MNQEDRERWNKKYTEGFEAEKDPSDLLINFLHLAKKGKALDVAAGLGRNSLFLAKNGFFVDAVDISDVAIEKLKSLHPNINPIHADLKTYRPQKESYELIINFNFLERSLFPYLKEALKKDGVLIFETFVEGTTSKTNKDYILRKNELLHSFLSLEVILYQERPVKNSKEETVYKASLVAIKRC</sequence>
<proteinExistence type="predicted"/>
<evidence type="ECO:0000313" key="2">
    <source>
        <dbReference type="EMBL" id="HEV09585.1"/>
    </source>
</evidence>
<dbReference type="PANTHER" id="PTHR43861">
    <property type="entry name" value="TRANS-ACONITATE 2-METHYLTRANSFERASE-RELATED"/>
    <property type="match status" value="1"/>
</dbReference>
<dbReference type="Gene3D" id="3.40.50.150">
    <property type="entry name" value="Vaccinia Virus protein VP39"/>
    <property type="match status" value="1"/>
</dbReference>
<dbReference type="Proteomes" id="UP000885621">
    <property type="component" value="Unassembled WGS sequence"/>
</dbReference>
<evidence type="ECO:0000259" key="1">
    <source>
        <dbReference type="Pfam" id="PF03848"/>
    </source>
</evidence>
<organism evidence="2">
    <name type="scientific">Sulfurihydrogenibium azorense</name>
    <dbReference type="NCBI Taxonomy" id="309806"/>
    <lineage>
        <taxon>Bacteria</taxon>
        <taxon>Pseudomonadati</taxon>
        <taxon>Aquificota</taxon>
        <taxon>Aquificia</taxon>
        <taxon>Aquificales</taxon>
        <taxon>Hydrogenothermaceae</taxon>
        <taxon>Sulfurihydrogenibium</taxon>
    </lineage>
</organism>